<proteinExistence type="predicted"/>
<dbReference type="InterPro" id="IPR003121">
    <property type="entry name" value="SWIB_MDM2_domain"/>
</dbReference>
<feature type="region of interest" description="Disordered" evidence="1">
    <location>
        <begin position="55"/>
        <end position="102"/>
    </location>
</feature>
<dbReference type="InterPro" id="IPR036885">
    <property type="entry name" value="SWIB_MDM2_dom_sf"/>
</dbReference>
<reference evidence="3" key="1">
    <citation type="journal article" date="2019" name="Sci. Rep.">
        <title>Draft genome of Tanacetum cinerariifolium, the natural source of mosquito coil.</title>
        <authorList>
            <person name="Yamashiro T."/>
            <person name="Shiraishi A."/>
            <person name="Satake H."/>
            <person name="Nakayama K."/>
        </authorList>
    </citation>
    <scope>NUCLEOTIDE SEQUENCE</scope>
</reference>
<dbReference type="EMBL" id="BKCJ010360117">
    <property type="protein sequence ID" value="GFA04253.1"/>
    <property type="molecule type" value="Genomic_DNA"/>
</dbReference>
<dbReference type="AlphaFoldDB" id="A0A699J381"/>
<dbReference type="Pfam" id="PF02201">
    <property type="entry name" value="SWIB"/>
    <property type="match status" value="1"/>
</dbReference>
<feature type="domain" description="DM2" evidence="2">
    <location>
        <begin position="98"/>
        <end position="140"/>
    </location>
</feature>
<name>A0A699J381_TANCI</name>
<evidence type="ECO:0000259" key="2">
    <source>
        <dbReference type="PROSITE" id="PS51925"/>
    </source>
</evidence>
<gene>
    <name evidence="3" type="ORF">Tci_576225</name>
</gene>
<evidence type="ECO:0000313" key="3">
    <source>
        <dbReference type="EMBL" id="GFA04253.1"/>
    </source>
</evidence>
<accession>A0A699J381</accession>
<feature type="compositionally biased region" description="Basic and acidic residues" evidence="1">
    <location>
        <begin position="88"/>
        <end position="97"/>
    </location>
</feature>
<protein>
    <recommendedName>
        <fullName evidence="2">DM2 domain-containing protein</fullName>
    </recommendedName>
</protein>
<dbReference type="PROSITE" id="PS51925">
    <property type="entry name" value="SWIB_MDM2"/>
    <property type="match status" value="1"/>
</dbReference>
<dbReference type="CDD" id="cd10567">
    <property type="entry name" value="SWIB-MDM2_like"/>
    <property type="match status" value="1"/>
</dbReference>
<organism evidence="3">
    <name type="scientific">Tanacetum cinerariifolium</name>
    <name type="common">Dalmatian daisy</name>
    <name type="synonym">Chrysanthemum cinerariifolium</name>
    <dbReference type="NCBI Taxonomy" id="118510"/>
    <lineage>
        <taxon>Eukaryota</taxon>
        <taxon>Viridiplantae</taxon>
        <taxon>Streptophyta</taxon>
        <taxon>Embryophyta</taxon>
        <taxon>Tracheophyta</taxon>
        <taxon>Spermatophyta</taxon>
        <taxon>Magnoliopsida</taxon>
        <taxon>eudicotyledons</taxon>
        <taxon>Gunneridae</taxon>
        <taxon>Pentapetalae</taxon>
        <taxon>asterids</taxon>
        <taxon>campanulids</taxon>
        <taxon>Asterales</taxon>
        <taxon>Asteraceae</taxon>
        <taxon>Asteroideae</taxon>
        <taxon>Anthemideae</taxon>
        <taxon>Anthemidinae</taxon>
        <taxon>Tanacetum</taxon>
    </lineage>
</organism>
<dbReference type="Gene3D" id="1.10.245.10">
    <property type="entry name" value="SWIB/MDM2 domain"/>
    <property type="match status" value="1"/>
</dbReference>
<feature type="compositionally biased region" description="Acidic residues" evidence="1">
    <location>
        <begin position="58"/>
        <end position="80"/>
    </location>
</feature>
<evidence type="ECO:0000256" key="1">
    <source>
        <dbReference type="SAM" id="MobiDB-lite"/>
    </source>
</evidence>
<comment type="caution">
    <text evidence="3">The sequence shown here is derived from an EMBL/GenBank/DDBJ whole genome shotgun (WGS) entry which is preliminary data.</text>
</comment>
<dbReference type="SUPFAM" id="SSF47592">
    <property type="entry name" value="SWIB/MDM2 domain"/>
    <property type="match status" value="1"/>
</dbReference>
<sequence length="140" mass="15862">MVVINEHDMIDTCPASMSRDVIDIGEGLIPRDVQDVNNESLEGQEEQIAYMQLVDSEDKVDGEDEVDEEDEVQEGDEEEESSRKKSKVKTDPEERADNIPSHVILSDALANCLGTEEREMSHSEALRLVWEYIKVNNLEV</sequence>